<dbReference type="InterPro" id="IPR036236">
    <property type="entry name" value="Znf_C2H2_sf"/>
</dbReference>
<dbReference type="Pfam" id="PF05699">
    <property type="entry name" value="Dimer_Tnp_hAT"/>
    <property type="match status" value="1"/>
</dbReference>
<keyword evidence="6" id="KW-0238">DNA-binding</keyword>
<evidence type="ECO:0000256" key="1">
    <source>
        <dbReference type="ARBA" id="ARBA00004123"/>
    </source>
</evidence>
<evidence type="ECO:0000256" key="10">
    <source>
        <dbReference type="SAM" id="MobiDB-lite"/>
    </source>
</evidence>
<dbReference type="GO" id="GO:0003677">
    <property type="term" value="F:DNA binding"/>
    <property type="evidence" value="ECO:0007669"/>
    <property type="project" value="UniProtKB-KW"/>
</dbReference>
<dbReference type="AlphaFoldDB" id="A0AAV1L8R1"/>
<dbReference type="EMBL" id="CAVLGL010000087">
    <property type="protein sequence ID" value="CAK1591713.1"/>
    <property type="molecule type" value="Genomic_DNA"/>
</dbReference>
<keyword evidence="8" id="KW-0539">Nucleus</keyword>
<feature type="region of interest" description="Disordered" evidence="10">
    <location>
        <begin position="65"/>
        <end position="90"/>
    </location>
</feature>
<comment type="subcellular location">
    <subcellularLocation>
        <location evidence="1">Nucleus</location>
    </subcellularLocation>
</comment>
<evidence type="ECO:0000256" key="5">
    <source>
        <dbReference type="ARBA" id="ARBA00023015"/>
    </source>
</evidence>
<dbReference type="GO" id="GO:0009791">
    <property type="term" value="P:post-embryonic development"/>
    <property type="evidence" value="ECO:0007669"/>
    <property type="project" value="UniProtKB-ARBA"/>
</dbReference>
<evidence type="ECO:0000256" key="7">
    <source>
        <dbReference type="ARBA" id="ARBA00023163"/>
    </source>
</evidence>
<keyword evidence="3 9" id="KW-0863">Zinc-finger</keyword>
<sequence>MAPKVISVAWDHFTDKGQQMAECNICKIQLSFKSSVSNLTKHLKRKHPLVSLVRRNDVPAPVIAAQTNQQSSTSNQPAGIVQQPEGEQRPSTNLVRLVQPGSRTIASYIYKKNADKCKSDIDKLLMDLFIMDFQPFRIVEDRGFRQLIQSAFPFYVIPNRKYFANNLLPSRYESLRTSKMTEVANDVESISITADIWTSSTNDSYMGITGHYINKNDCTLKSILLDCVLLEGSHTSANLAMELSRITEEWKVSGKILLAVSDNGANIKKAIIDLGWKHFGCYAHTLNLAVQEALCATQELVDLINKVKTTVAYFKRSAEAWEKLKKYQEQAGKSPKRPLQCVSTRWNSTFYMLQRFVELKEEVNSALSNLNAISMSLTAVEWKLCEHICNILKPCEEVTKEVSAQKYVTGSLVIPITTGLIKSLENINSNTYLDTAQKLQQDLLAAIKNRFIHLDKSGTFTTCMFLDPRFKLYFEDQYVADTTKQRIIEIITTIINKEDRNNPQIQHEEQQLSDQAENPPPQLQINLVWQHYAEKMKNIQPKGTATCRAILEGQRYLDDKVVLPCDNISSLEWWKKRKDVYPHLYALALKKLNAMATSVPCERLFSSCGLLLNDRRTRLGTRKVQQLMFLNQNS</sequence>
<evidence type="ECO:0000256" key="3">
    <source>
        <dbReference type="ARBA" id="ARBA00022771"/>
    </source>
</evidence>
<name>A0AAV1L8R1_9NEOP</name>
<dbReference type="GO" id="GO:0008270">
    <property type="term" value="F:zinc ion binding"/>
    <property type="evidence" value="ECO:0007669"/>
    <property type="project" value="UniProtKB-KW"/>
</dbReference>
<proteinExistence type="predicted"/>
<evidence type="ECO:0000313" key="13">
    <source>
        <dbReference type="Proteomes" id="UP001314205"/>
    </source>
</evidence>
<feature type="compositionally biased region" description="Low complexity" evidence="10">
    <location>
        <begin position="66"/>
        <end position="76"/>
    </location>
</feature>
<evidence type="ECO:0000256" key="6">
    <source>
        <dbReference type="ARBA" id="ARBA00023125"/>
    </source>
</evidence>
<dbReference type="Proteomes" id="UP001314205">
    <property type="component" value="Unassembled WGS sequence"/>
</dbReference>
<gene>
    <name evidence="12" type="ORF">PARMNEM_LOCUS11887</name>
</gene>
<dbReference type="SUPFAM" id="SSF140996">
    <property type="entry name" value="Hermes dimerisation domain"/>
    <property type="match status" value="1"/>
</dbReference>
<dbReference type="SMART" id="SM00614">
    <property type="entry name" value="ZnF_BED"/>
    <property type="match status" value="1"/>
</dbReference>
<dbReference type="SUPFAM" id="SSF57667">
    <property type="entry name" value="beta-beta-alpha zinc fingers"/>
    <property type="match status" value="1"/>
</dbReference>
<dbReference type="Pfam" id="PF02892">
    <property type="entry name" value="zf-BED"/>
    <property type="match status" value="1"/>
</dbReference>
<dbReference type="GO" id="GO:0046983">
    <property type="term" value="F:protein dimerization activity"/>
    <property type="evidence" value="ECO:0007669"/>
    <property type="project" value="InterPro"/>
</dbReference>
<dbReference type="GO" id="GO:0005634">
    <property type="term" value="C:nucleus"/>
    <property type="evidence" value="ECO:0007669"/>
    <property type="project" value="UniProtKB-SubCell"/>
</dbReference>
<keyword evidence="2" id="KW-0479">Metal-binding</keyword>
<evidence type="ECO:0000259" key="11">
    <source>
        <dbReference type="PROSITE" id="PS50808"/>
    </source>
</evidence>
<keyword evidence="5" id="KW-0805">Transcription regulation</keyword>
<reference evidence="12 13" key="1">
    <citation type="submission" date="2023-11" db="EMBL/GenBank/DDBJ databases">
        <authorList>
            <person name="Hedman E."/>
            <person name="Englund M."/>
            <person name="Stromberg M."/>
            <person name="Nyberg Akerstrom W."/>
            <person name="Nylinder S."/>
            <person name="Jareborg N."/>
            <person name="Kallberg Y."/>
            <person name="Kronander E."/>
        </authorList>
    </citation>
    <scope>NUCLEOTIDE SEQUENCE [LARGE SCALE GENOMIC DNA]</scope>
</reference>
<keyword evidence="13" id="KW-1185">Reference proteome</keyword>
<dbReference type="InterPro" id="IPR052035">
    <property type="entry name" value="ZnF_BED_domain_contain"/>
</dbReference>
<dbReference type="InterPro" id="IPR008906">
    <property type="entry name" value="HATC_C_dom"/>
</dbReference>
<dbReference type="InterPro" id="IPR012337">
    <property type="entry name" value="RNaseH-like_sf"/>
</dbReference>
<evidence type="ECO:0000256" key="9">
    <source>
        <dbReference type="PROSITE-ProRule" id="PRU00027"/>
    </source>
</evidence>
<evidence type="ECO:0000256" key="8">
    <source>
        <dbReference type="ARBA" id="ARBA00023242"/>
    </source>
</evidence>
<evidence type="ECO:0000256" key="2">
    <source>
        <dbReference type="ARBA" id="ARBA00022723"/>
    </source>
</evidence>
<organism evidence="12 13">
    <name type="scientific">Parnassius mnemosyne</name>
    <name type="common">clouded apollo</name>
    <dbReference type="NCBI Taxonomy" id="213953"/>
    <lineage>
        <taxon>Eukaryota</taxon>
        <taxon>Metazoa</taxon>
        <taxon>Ecdysozoa</taxon>
        <taxon>Arthropoda</taxon>
        <taxon>Hexapoda</taxon>
        <taxon>Insecta</taxon>
        <taxon>Pterygota</taxon>
        <taxon>Neoptera</taxon>
        <taxon>Endopterygota</taxon>
        <taxon>Lepidoptera</taxon>
        <taxon>Glossata</taxon>
        <taxon>Ditrysia</taxon>
        <taxon>Papilionoidea</taxon>
        <taxon>Papilionidae</taxon>
        <taxon>Parnassiinae</taxon>
        <taxon>Parnassini</taxon>
        <taxon>Parnassius</taxon>
        <taxon>Driopa</taxon>
    </lineage>
</organism>
<protein>
    <recommendedName>
        <fullName evidence="11">BED-type domain-containing protein</fullName>
    </recommendedName>
</protein>
<dbReference type="PANTHER" id="PTHR46481">
    <property type="entry name" value="ZINC FINGER BED DOMAIN-CONTAINING PROTEIN 4"/>
    <property type="match status" value="1"/>
</dbReference>
<dbReference type="PROSITE" id="PS50808">
    <property type="entry name" value="ZF_BED"/>
    <property type="match status" value="1"/>
</dbReference>
<accession>A0AAV1L8R1</accession>
<evidence type="ECO:0000256" key="4">
    <source>
        <dbReference type="ARBA" id="ARBA00022833"/>
    </source>
</evidence>
<dbReference type="PANTHER" id="PTHR46481:SF10">
    <property type="entry name" value="ZINC FINGER BED DOMAIN-CONTAINING PROTEIN 39"/>
    <property type="match status" value="1"/>
</dbReference>
<keyword evidence="4" id="KW-0862">Zinc</keyword>
<dbReference type="Gene3D" id="1.10.10.1070">
    <property type="entry name" value="Zinc finger, BED domain-containing"/>
    <property type="match status" value="1"/>
</dbReference>
<dbReference type="InterPro" id="IPR003656">
    <property type="entry name" value="Znf_BED"/>
</dbReference>
<comment type="caution">
    <text evidence="12">The sequence shown here is derived from an EMBL/GenBank/DDBJ whole genome shotgun (WGS) entry which is preliminary data.</text>
</comment>
<evidence type="ECO:0000313" key="12">
    <source>
        <dbReference type="EMBL" id="CAK1591713.1"/>
    </source>
</evidence>
<keyword evidence="7" id="KW-0804">Transcription</keyword>
<dbReference type="SUPFAM" id="SSF53098">
    <property type="entry name" value="Ribonuclease H-like"/>
    <property type="match status" value="1"/>
</dbReference>
<feature type="domain" description="BED-type" evidence="11">
    <location>
        <begin position="4"/>
        <end position="48"/>
    </location>
</feature>